<dbReference type="RefSeq" id="WP_306057112.1">
    <property type="nucleotide sequence ID" value="NZ_CP120997.1"/>
</dbReference>
<reference evidence="1 2" key="1">
    <citation type="submission" date="2023-03" db="EMBL/GenBank/DDBJ databases">
        <title>Isolation and description of six Streptomyces strains from soil environments, able to metabolize different microbial glucans.</title>
        <authorList>
            <person name="Widen T."/>
            <person name="Larsbrink J."/>
        </authorList>
    </citation>
    <scope>NUCLEOTIDE SEQUENCE [LARGE SCALE GENOMIC DNA]</scope>
    <source>
        <strain evidence="1 2">Mut1</strain>
    </source>
</reference>
<accession>A0ABY9HND7</accession>
<sequence length="87" mass="8716">MSAVTRGGAASRGRLRARIATVVGAAALTVGLAAGTSSAEVIVQWYGYTSAGAKACNTAANVAGPEYYCKALNLGGSVGWVWALARP</sequence>
<dbReference type="Proteomes" id="UP001239522">
    <property type="component" value="Chromosome"/>
</dbReference>
<keyword evidence="2" id="KW-1185">Reference proteome</keyword>
<name>A0ABY9HND7_9ACTN</name>
<proteinExistence type="predicted"/>
<protein>
    <submittedName>
        <fullName evidence="1">Uncharacterized protein</fullName>
    </submittedName>
</protein>
<organism evidence="1 2">
    <name type="scientific">Streptomyces castrisilvae</name>
    <dbReference type="NCBI Taxonomy" id="3033811"/>
    <lineage>
        <taxon>Bacteria</taxon>
        <taxon>Bacillati</taxon>
        <taxon>Actinomycetota</taxon>
        <taxon>Actinomycetes</taxon>
        <taxon>Kitasatosporales</taxon>
        <taxon>Streptomycetaceae</taxon>
        <taxon>Streptomyces</taxon>
    </lineage>
</organism>
<evidence type="ECO:0000313" key="2">
    <source>
        <dbReference type="Proteomes" id="UP001239522"/>
    </source>
</evidence>
<gene>
    <name evidence="1" type="ORF">P8A18_22725</name>
</gene>
<evidence type="ECO:0000313" key="1">
    <source>
        <dbReference type="EMBL" id="WLQ36068.1"/>
    </source>
</evidence>
<dbReference type="EMBL" id="CP120997">
    <property type="protein sequence ID" value="WLQ36068.1"/>
    <property type="molecule type" value="Genomic_DNA"/>
</dbReference>